<name>A0A8T2WGV0_POPDE</name>
<dbReference type="Proteomes" id="UP000807159">
    <property type="component" value="Unassembled WGS sequence"/>
</dbReference>
<sequence>MAGNSTHIPVITSSCTRPNNVLVCRFRMLWLAGFDAESNGGLDKRAVWGWCASMDS</sequence>
<dbReference type="EMBL" id="JACEGQ020000105">
    <property type="protein sequence ID" value="KAH8479622.1"/>
    <property type="molecule type" value="Genomic_DNA"/>
</dbReference>
<organism evidence="1 2">
    <name type="scientific">Populus deltoides</name>
    <name type="common">Eastern poplar</name>
    <name type="synonym">Eastern cottonwood</name>
    <dbReference type="NCBI Taxonomy" id="3696"/>
    <lineage>
        <taxon>Eukaryota</taxon>
        <taxon>Viridiplantae</taxon>
        <taxon>Streptophyta</taxon>
        <taxon>Embryophyta</taxon>
        <taxon>Tracheophyta</taxon>
        <taxon>Spermatophyta</taxon>
        <taxon>Magnoliopsida</taxon>
        <taxon>eudicotyledons</taxon>
        <taxon>Gunneridae</taxon>
        <taxon>Pentapetalae</taxon>
        <taxon>rosids</taxon>
        <taxon>fabids</taxon>
        <taxon>Malpighiales</taxon>
        <taxon>Salicaceae</taxon>
        <taxon>Saliceae</taxon>
        <taxon>Populus</taxon>
    </lineage>
</organism>
<gene>
    <name evidence="1" type="ORF">H0E87_031275</name>
</gene>
<proteinExistence type="predicted"/>
<dbReference type="AlphaFoldDB" id="A0A8T2WGV0"/>
<evidence type="ECO:0000313" key="2">
    <source>
        <dbReference type="Proteomes" id="UP000807159"/>
    </source>
</evidence>
<evidence type="ECO:0000313" key="1">
    <source>
        <dbReference type="EMBL" id="KAH8479622.1"/>
    </source>
</evidence>
<accession>A0A8T2WGV0</accession>
<reference evidence="1" key="1">
    <citation type="journal article" date="2021" name="J. Hered.">
        <title>Genome Assembly of Salicaceae Populus deltoides (Eastern Cottonwood) I-69 Based on Nanopore Sequencing and Hi-C Technologies.</title>
        <authorList>
            <person name="Bai S."/>
            <person name="Wu H."/>
            <person name="Zhang J."/>
            <person name="Pan Z."/>
            <person name="Zhao W."/>
            <person name="Li Z."/>
            <person name="Tong C."/>
        </authorList>
    </citation>
    <scope>NUCLEOTIDE SEQUENCE</scope>
    <source>
        <tissue evidence="1">Leaf</tissue>
    </source>
</reference>
<protein>
    <submittedName>
        <fullName evidence="1">Uncharacterized protein</fullName>
    </submittedName>
</protein>
<comment type="caution">
    <text evidence="1">The sequence shown here is derived from an EMBL/GenBank/DDBJ whole genome shotgun (WGS) entry which is preliminary data.</text>
</comment>
<feature type="non-terminal residue" evidence="1">
    <location>
        <position position="56"/>
    </location>
</feature>
<keyword evidence="2" id="KW-1185">Reference proteome</keyword>